<comment type="similarity">
    <text evidence="1 4">Belongs to the SEC8 family.</text>
</comment>
<protein>
    <recommendedName>
        <fullName evidence="4">Exocyst complex component Sec8</fullName>
    </recommendedName>
</protein>
<feature type="domain" description="Exocyst complex component Sec8 N-terminal" evidence="5">
    <location>
        <begin position="27"/>
        <end position="124"/>
    </location>
</feature>
<comment type="function">
    <text evidence="4">Component of the exocyst complex involved in the docking of exocytic vesicles with fusion sites on the plasma membrane.</text>
</comment>
<dbReference type="PANTHER" id="PTHR14146">
    <property type="entry name" value="EXOCYST COMPLEX COMPONENT 4"/>
    <property type="match status" value="1"/>
</dbReference>
<evidence type="ECO:0000256" key="2">
    <source>
        <dbReference type="ARBA" id="ARBA00022448"/>
    </source>
</evidence>
<dbReference type="OrthoDB" id="272977at2759"/>
<keyword evidence="4" id="KW-0653">Protein transport</keyword>
<dbReference type="GO" id="GO:0006893">
    <property type="term" value="P:Golgi to plasma membrane transport"/>
    <property type="evidence" value="ECO:0007669"/>
    <property type="project" value="TreeGrafter"/>
</dbReference>
<accession>A0A8X6N9S2</accession>
<keyword evidence="2 4" id="KW-0813">Transport</keyword>
<proteinExistence type="inferred from homology"/>
<dbReference type="GO" id="GO:0090522">
    <property type="term" value="P:vesicle tethering involved in exocytosis"/>
    <property type="evidence" value="ECO:0007669"/>
    <property type="project" value="UniProtKB-UniRule"/>
</dbReference>
<evidence type="ECO:0000256" key="4">
    <source>
        <dbReference type="RuleBase" id="RU367079"/>
    </source>
</evidence>
<dbReference type="GO" id="GO:0045202">
    <property type="term" value="C:synapse"/>
    <property type="evidence" value="ECO:0007669"/>
    <property type="project" value="TreeGrafter"/>
</dbReference>
<evidence type="ECO:0000313" key="7">
    <source>
        <dbReference type="Proteomes" id="UP000887013"/>
    </source>
</evidence>
<dbReference type="GO" id="GO:0032584">
    <property type="term" value="C:growth cone membrane"/>
    <property type="evidence" value="ECO:0007669"/>
    <property type="project" value="TreeGrafter"/>
</dbReference>
<evidence type="ECO:0000256" key="1">
    <source>
        <dbReference type="ARBA" id="ARBA00010470"/>
    </source>
</evidence>
<comment type="caution">
    <text evidence="6">The sequence shown here is derived from an EMBL/GenBank/DDBJ whole genome shotgun (WGS) entry which is preliminary data.</text>
</comment>
<keyword evidence="3 4" id="KW-0268">Exocytosis</keyword>
<dbReference type="EMBL" id="BMAW01055831">
    <property type="protein sequence ID" value="GFT02960.1"/>
    <property type="molecule type" value="Genomic_DNA"/>
</dbReference>
<dbReference type="InterPro" id="IPR007191">
    <property type="entry name" value="Sec8_exocyst_N"/>
</dbReference>
<sequence>MSSEALPNLISELMSSKCDEDRLRTRARFEQYSEILDAKLNHLVKIKSGKLSQVLESTGKTIEIISTSKEKCRSMKERLISCKEMLQCKRDDLRRLWLESLQHKYVHQILDEIGKLRKIPHSVNDNLTHKKYLHATEILVLSITMLEGELSGTEGLKDLRCELHRLLDKLYSIFLEELNQELFMSTFHTVFQGMHDISFEEVTYEKVFSCPNVKNSTKSINFNIAYVTTLLECMSLMGKIPETLEILKEECQNEFMKIVQKLSKYMYDIVQKSTDTPVLELPNKQGQLFLIDLLETIIGHFRQISINSKIFLHILGKSSFSSVLGDSCYQMTDVYSNIQATIEYFVTSYLEIQPVTTLPLQNISVFSNSQNVSDLSAFFLPRTYADSRSHMLFKFRNSSQGLIGNRKKRTYDNLRDTELQLQSGDGNRNSKKLTLVCKPSLRNITHIFDPLKSFVAEIESALNIEPGTHCPLHVFIFDCANNFLDQVNSEINRILENASLNLQSWSVSSIPDATSDREGAEKQILTSTQILNENLKELQKLLSNLPDYSNHFLQLIYYVILDYKDLVHKVFKSLFDVEQDILSVSWAKDRDIRRLLKSFSNWKFLQVAESGEMIESPEEIRLRNKEESELLIRNLHSEERTSWEIIRDCTVLFNLAILQESLQWFSEQLLTFVEDFKNGSSEMAPYEAPEGATELQVLNAATGLKKLAKEYEDFSDVCLLALHLEVRAHCFHYLLSTTEDESSEAWEASIRNLSDDLIKIDETLVTVLTPKEMKYVFEGLGELIASILIHSVSQMTKVSESLVKRMHRGVFVVQCCLSNITMTREVSLERARQYIQLLNSTCEEILNEILEEGPLFKEQEYLSIFRLTLEKVGSDSQMLNYYETKLRAIFKRVTVLV</sequence>
<reference evidence="6" key="1">
    <citation type="submission" date="2020-08" db="EMBL/GenBank/DDBJ databases">
        <title>Multicomponent nature underlies the extraordinary mechanical properties of spider dragline silk.</title>
        <authorList>
            <person name="Kono N."/>
            <person name="Nakamura H."/>
            <person name="Mori M."/>
            <person name="Yoshida Y."/>
            <person name="Ohtoshi R."/>
            <person name="Malay A.D."/>
            <person name="Moran D.A.P."/>
            <person name="Tomita M."/>
            <person name="Numata K."/>
            <person name="Arakawa K."/>
        </authorList>
    </citation>
    <scope>NUCLEOTIDE SEQUENCE</scope>
</reference>
<dbReference type="PANTHER" id="PTHR14146:SF0">
    <property type="entry name" value="EXOCYST COMPLEX COMPONENT 4"/>
    <property type="match status" value="1"/>
</dbReference>
<organism evidence="6 7">
    <name type="scientific">Nephila pilipes</name>
    <name type="common">Giant wood spider</name>
    <name type="synonym">Nephila maculata</name>
    <dbReference type="NCBI Taxonomy" id="299642"/>
    <lineage>
        <taxon>Eukaryota</taxon>
        <taxon>Metazoa</taxon>
        <taxon>Ecdysozoa</taxon>
        <taxon>Arthropoda</taxon>
        <taxon>Chelicerata</taxon>
        <taxon>Arachnida</taxon>
        <taxon>Araneae</taxon>
        <taxon>Araneomorphae</taxon>
        <taxon>Entelegynae</taxon>
        <taxon>Araneoidea</taxon>
        <taxon>Nephilidae</taxon>
        <taxon>Nephila</taxon>
    </lineage>
</organism>
<name>A0A8X6N9S2_NEPPI</name>
<dbReference type="GO" id="GO:0006904">
    <property type="term" value="P:vesicle docking involved in exocytosis"/>
    <property type="evidence" value="ECO:0007669"/>
    <property type="project" value="InterPro"/>
</dbReference>
<dbReference type="Pfam" id="PF04048">
    <property type="entry name" value="Sec8_N"/>
    <property type="match status" value="1"/>
</dbReference>
<evidence type="ECO:0000256" key="3">
    <source>
        <dbReference type="ARBA" id="ARBA00022483"/>
    </source>
</evidence>
<dbReference type="GO" id="GO:0000145">
    <property type="term" value="C:exocyst"/>
    <property type="evidence" value="ECO:0007669"/>
    <property type="project" value="UniProtKB-UniRule"/>
</dbReference>
<dbReference type="GO" id="GO:0015031">
    <property type="term" value="P:protein transport"/>
    <property type="evidence" value="ECO:0007669"/>
    <property type="project" value="UniProtKB-KW"/>
</dbReference>
<evidence type="ECO:0000259" key="5">
    <source>
        <dbReference type="Pfam" id="PF04048"/>
    </source>
</evidence>
<dbReference type="Proteomes" id="UP000887013">
    <property type="component" value="Unassembled WGS sequence"/>
</dbReference>
<keyword evidence="7" id="KW-1185">Reference proteome</keyword>
<evidence type="ECO:0000313" key="6">
    <source>
        <dbReference type="EMBL" id="GFT02960.1"/>
    </source>
</evidence>
<gene>
    <name evidence="6" type="primary">EXOC4</name>
    <name evidence="6" type="ORF">NPIL_422201</name>
</gene>
<dbReference type="AlphaFoldDB" id="A0A8X6N9S2"/>
<dbReference type="GO" id="GO:0007268">
    <property type="term" value="P:chemical synaptic transmission"/>
    <property type="evidence" value="ECO:0007669"/>
    <property type="project" value="TreeGrafter"/>
</dbReference>
<dbReference type="InterPro" id="IPR039682">
    <property type="entry name" value="Sec8/EXOC4"/>
</dbReference>
<dbReference type="GO" id="GO:0006612">
    <property type="term" value="P:protein targeting to membrane"/>
    <property type="evidence" value="ECO:0007669"/>
    <property type="project" value="UniProtKB-UniRule"/>
</dbReference>